<reference evidence="2 3" key="1">
    <citation type="journal article" date="2019" name="Emerg. Microbes Infect.">
        <title>Comprehensive subspecies identification of 175 nontuberculous mycobacteria species based on 7547 genomic profiles.</title>
        <authorList>
            <person name="Matsumoto Y."/>
            <person name="Kinjo T."/>
            <person name="Motooka D."/>
            <person name="Nabeya D."/>
            <person name="Jung N."/>
            <person name="Uechi K."/>
            <person name="Horii T."/>
            <person name="Iida T."/>
            <person name="Fujita J."/>
            <person name="Nakamura S."/>
        </authorList>
    </citation>
    <scope>NUCLEOTIDE SEQUENCE [LARGE SCALE GENOMIC DNA]</scope>
    <source>
        <strain evidence="2 3">JCM 30396</strain>
    </source>
</reference>
<name>A0A7I7T481_9MYCO</name>
<organism evidence="2 3">
    <name type="scientific">Mycolicibacterium helvum</name>
    <dbReference type="NCBI Taxonomy" id="1534349"/>
    <lineage>
        <taxon>Bacteria</taxon>
        <taxon>Bacillati</taxon>
        <taxon>Actinomycetota</taxon>
        <taxon>Actinomycetes</taxon>
        <taxon>Mycobacteriales</taxon>
        <taxon>Mycobacteriaceae</taxon>
        <taxon>Mycolicibacterium</taxon>
    </lineage>
</organism>
<accession>A0A7I7T481</accession>
<evidence type="ECO:0000313" key="2">
    <source>
        <dbReference type="EMBL" id="BBY63015.1"/>
    </source>
</evidence>
<dbReference type="CDD" id="cd02440">
    <property type="entry name" value="AdoMet_MTases"/>
    <property type="match status" value="1"/>
</dbReference>
<gene>
    <name evidence="2" type="ORF">MHEL_12580</name>
</gene>
<dbReference type="InterPro" id="IPR013216">
    <property type="entry name" value="Methyltransf_11"/>
</dbReference>
<dbReference type="Pfam" id="PF08241">
    <property type="entry name" value="Methyltransf_11"/>
    <property type="match status" value="1"/>
</dbReference>
<feature type="domain" description="Methyltransferase type 11" evidence="1">
    <location>
        <begin position="67"/>
        <end position="114"/>
    </location>
</feature>
<dbReference type="InterPro" id="IPR029063">
    <property type="entry name" value="SAM-dependent_MTases_sf"/>
</dbReference>
<dbReference type="KEGG" id="mhev:MHEL_12580"/>
<dbReference type="GO" id="GO:0008757">
    <property type="term" value="F:S-adenosylmethionine-dependent methyltransferase activity"/>
    <property type="evidence" value="ECO:0007669"/>
    <property type="project" value="InterPro"/>
</dbReference>
<dbReference type="EMBL" id="AP022596">
    <property type="protein sequence ID" value="BBY63015.1"/>
    <property type="molecule type" value="Genomic_DNA"/>
</dbReference>
<proteinExistence type="predicted"/>
<keyword evidence="3" id="KW-1185">Reference proteome</keyword>
<dbReference type="SUPFAM" id="SSF53335">
    <property type="entry name" value="S-adenosyl-L-methionine-dependent methyltransferases"/>
    <property type="match status" value="1"/>
</dbReference>
<dbReference type="Proteomes" id="UP000467148">
    <property type="component" value="Chromosome"/>
</dbReference>
<evidence type="ECO:0000313" key="3">
    <source>
        <dbReference type="Proteomes" id="UP000467148"/>
    </source>
</evidence>
<dbReference type="Gene3D" id="3.40.50.150">
    <property type="entry name" value="Vaccinia Virus protein VP39"/>
    <property type="match status" value="1"/>
</dbReference>
<dbReference type="AlphaFoldDB" id="A0A7I7T481"/>
<protein>
    <recommendedName>
        <fullName evidence="1">Methyltransferase type 11 domain-containing protein</fullName>
    </recommendedName>
</protein>
<sequence>MIPAIGVNLKARDNYDRFANLLLASSPTPRVLILGGSILGAGMEPLSVHADIEFVESDVAFGPRTGIILDGHSIPFREESFDGVIAQAVLEHVLDPHKIVEEIHRVLRNGGVIYAETPFMQQVHGGRYDFLRFTHLGHRRLFRRFDEHSSGAVSGTGTALAWSYKYFLMSLSNRRPIRQMLSVLAAFTSFWLKYVDYLTIDRPASLDGASGLYFLGTKSATVLSDSELLEQYRGAIGR</sequence>
<evidence type="ECO:0000259" key="1">
    <source>
        <dbReference type="Pfam" id="PF08241"/>
    </source>
</evidence>